<keyword evidence="2" id="KW-1185">Reference proteome</keyword>
<protein>
    <submittedName>
        <fullName evidence="1">Uncharacterized protein</fullName>
    </submittedName>
</protein>
<dbReference type="RefSeq" id="WP_014514119.1">
    <property type="nucleotide sequence ID" value="NC_017276.1"/>
</dbReference>
<gene>
    <name evidence="1" type="ordered locus">SiRe_1936</name>
</gene>
<dbReference type="KEGG" id="sir:SiRe_1936"/>
<dbReference type="HOGENOM" id="CLU_2476181_0_0_2"/>
<accession>F0NIR5</accession>
<dbReference type="AlphaFoldDB" id="F0NIR5"/>
<dbReference type="EMBL" id="CP002425">
    <property type="protein sequence ID" value="ADX85996.1"/>
    <property type="molecule type" value="Genomic_DNA"/>
</dbReference>
<dbReference type="GeneID" id="12418916"/>
<organism evidence="1 2">
    <name type="scientific">Saccharolobus islandicus (strain REY15A)</name>
    <name type="common">Sulfolobus islandicus</name>
    <dbReference type="NCBI Taxonomy" id="930945"/>
    <lineage>
        <taxon>Archaea</taxon>
        <taxon>Thermoproteota</taxon>
        <taxon>Thermoprotei</taxon>
        <taxon>Sulfolobales</taxon>
        <taxon>Sulfolobaceae</taxon>
        <taxon>Saccharolobus</taxon>
    </lineage>
</organism>
<sequence>MYEKSFNLNKAKKDSNFKRRLIEEIKGRTTTEIEDVLRSKLNNLQSTILSRLNNDDLAALREKGIIDENGNVLKSEDFDKFVKGKLP</sequence>
<evidence type="ECO:0000313" key="1">
    <source>
        <dbReference type="EMBL" id="ADX85996.1"/>
    </source>
</evidence>
<dbReference type="Proteomes" id="UP000002664">
    <property type="component" value="Chromosome"/>
</dbReference>
<proteinExistence type="predicted"/>
<evidence type="ECO:0000313" key="2">
    <source>
        <dbReference type="Proteomes" id="UP000002664"/>
    </source>
</evidence>
<name>F0NIR5_SACI5</name>
<reference evidence="1 2" key="1">
    <citation type="journal article" date="2011" name="J. Bacteriol.">
        <title>Genome analyses of icelandic strains of Sulfolobus islandicus, model organisms for genetic and virus-host interaction studies.</title>
        <authorList>
            <person name="Guo L."/>
            <person name="Brugger K."/>
            <person name="Liu C."/>
            <person name="Shah S.A."/>
            <person name="Zheng H."/>
            <person name="Zhu Y."/>
            <person name="Wang S."/>
            <person name="Lillestol R.K."/>
            <person name="Chen L."/>
            <person name="Frank J."/>
            <person name="Prangishvili D."/>
            <person name="Paulin L."/>
            <person name="She Q."/>
            <person name="Huang L."/>
            <person name="Garrett R.A."/>
        </authorList>
    </citation>
    <scope>NUCLEOTIDE SEQUENCE [LARGE SCALE GENOMIC DNA]</scope>
    <source>
        <strain evidence="1 2">REY15A</strain>
    </source>
</reference>